<accession>A0AAN9M3K6</accession>
<dbReference type="AlphaFoldDB" id="A0AAN9M3K6"/>
<evidence type="ECO:0000313" key="1">
    <source>
        <dbReference type="EMBL" id="KAK7345519.1"/>
    </source>
</evidence>
<reference evidence="1 2" key="1">
    <citation type="submission" date="2024-01" db="EMBL/GenBank/DDBJ databases">
        <title>The genomes of 5 underutilized Papilionoideae crops provide insights into root nodulation and disease resistanc.</title>
        <authorList>
            <person name="Jiang F."/>
        </authorList>
    </citation>
    <scope>NUCLEOTIDE SEQUENCE [LARGE SCALE GENOMIC DNA]</scope>
    <source>
        <strain evidence="1">LVBAO_FW01</strain>
        <tissue evidence="1">Leaves</tissue>
    </source>
</reference>
<keyword evidence="2" id="KW-1185">Reference proteome</keyword>
<evidence type="ECO:0000313" key="2">
    <source>
        <dbReference type="Proteomes" id="UP001367508"/>
    </source>
</evidence>
<dbReference type="EMBL" id="JAYMYQ010000003">
    <property type="protein sequence ID" value="KAK7345519.1"/>
    <property type="molecule type" value="Genomic_DNA"/>
</dbReference>
<protein>
    <submittedName>
        <fullName evidence="1">Uncharacterized protein</fullName>
    </submittedName>
</protein>
<proteinExistence type="predicted"/>
<sequence>MYAFVHEVALKSQSIHYKTCYWKGALYERFRKPSFGRKLNRFGVELRYCQSSHHIKQGVSQLCPKLPADKAYTNFTRVFMDMGLLGLHLQFLTRLAGGHHLVIFVLRVLQKKGKYPPLQPWASHPRISTFHVKAFSPEIMLFNREITSLKGTIHKPYSRNKVKGNHKGSINKRTNLLTHRVI</sequence>
<gene>
    <name evidence="1" type="ORF">VNO77_16123</name>
</gene>
<comment type="caution">
    <text evidence="1">The sequence shown here is derived from an EMBL/GenBank/DDBJ whole genome shotgun (WGS) entry which is preliminary data.</text>
</comment>
<dbReference type="Proteomes" id="UP001367508">
    <property type="component" value="Unassembled WGS sequence"/>
</dbReference>
<name>A0AAN9M3K6_CANGL</name>
<organism evidence="1 2">
    <name type="scientific">Canavalia gladiata</name>
    <name type="common">Sword bean</name>
    <name type="synonym">Dolichos gladiatus</name>
    <dbReference type="NCBI Taxonomy" id="3824"/>
    <lineage>
        <taxon>Eukaryota</taxon>
        <taxon>Viridiplantae</taxon>
        <taxon>Streptophyta</taxon>
        <taxon>Embryophyta</taxon>
        <taxon>Tracheophyta</taxon>
        <taxon>Spermatophyta</taxon>
        <taxon>Magnoliopsida</taxon>
        <taxon>eudicotyledons</taxon>
        <taxon>Gunneridae</taxon>
        <taxon>Pentapetalae</taxon>
        <taxon>rosids</taxon>
        <taxon>fabids</taxon>
        <taxon>Fabales</taxon>
        <taxon>Fabaceae</taxon>
        <taxon>Papilionoideae</taxon>
        <taxon>50 kb inversion clade</taxon>
        <taxon>NPAAA clade</taxon>
        <taxon>indigoferoid/millettioid clade</taxon>
        <taxon>Phaseoleae</taxon>
        <taxon>Canavalia</taxon>
    </lineage>
</organism>